<keyword evidence="2" id="KW-1185">Reference proteome</keyword>
<evidence type="ECO:0000313" key="2">
    <source>
        <dbReference type="Proteomes" id="UP000646053"/>
    </source>
</evidence>
<accession>A0A8J7Z264</accession>
<sequence length="73" mass="8195">MAILEVSLRELLLQLDDPTLASAIAAIPQPAMQRLIEGLKQVLNAVKNHLQEVEESEELRSLVDQIYTKLETL</sequence>
<dbReference type="EMBL" id="WVIE01000023">
    <property type="protein sequence ID" value="NDJ19002.1"/>
    <property type="molecule type" value="Genomic_DNA"/>
</dbReference>
<protein>
    <submittedName>
        <fullName evidence="1">Uncharacterized protein</fullName>
    </submittedName>
</protein>
<reference evidence="1" key="1">
    <citation type="submission" date="2019-12" db="EMBL/GenBank/DDBJ databases">
        <title>High-Quality draft genome sequences of three cyanobacteria isolated from the limestone walls of the Old Cathedral of Coimbra.</title>
        <authorList>
            <person name="Tiago I."/>
            <person name="Soares F."/>
            <person name="Portugal A."/>
        </authorList>
    </citation>
    <scope>NUCLEOTIDE SEQUENCE</scope>
    <source>
        <strain evidence="1">A</strain>
    </source>
</reference>
<dbReference type="AlphaFoldDB" id="A0A8J7Z264"/>
<name>A0A8J7Z264_9CYAN</name>
<organism evidence="1 2">
    <name type="scientific">Myxacorys almedinensis A</name>
    <dbReference type="NCBI Taxonomy" id="2690445"/>
    <lineage>
        <taxon>Bacteria</taxon>
        <taxon>Bacillati</taxon>
        <taxon>Cyanobacteriota</taxon>
        <taxon>Cyanophyceae</taxon>
        <taxon>Leptolyngbyales</taxon>
        <taxon>Leptolyngbyaceae</taxon>
        <taxon>Myxacorys</taxon>
        <taxon>Myxacorys almedinensis</taxon>
    </lineage>
</organism>
<dbReference type="Proteomes" id="UP000646053">
    <property type="component" value="Unassembled WGS sequence"/>
</dbReference>
<gene>
    <name evidence="1" type="ORF">GS601_17210</name>
</gene>
<comment type="caution">
    <text evidence="1">The sequence shown here is derived from an EMBL/GenBank/DDBJ whole genome shotgun (WGS) entry which is preliminary data.</text>
</comment>
<dbReference type="RefSeq" id="WP_162424532.1">
    <property type="nucleotide sequence ID" value="NZ_WVIE01000023.1"/>
</dbReference>
<evidence type="ECO:0000313" key="1">
    <source>
        <dbReference type="EMBL" id="NDJ19002.1"/>
    </source>
</evidence>
<proteinExistence type="predicted"/>